<feature type="transmembrane region" description="Helical" evidence="1">
    <location>
        <begin position="36"/>
        <end position="59"/>
    </location>
</feature>
<keyword evidence="1" id="KW-1133">Transmembrane helix</keyword>
<dbReference type="AlphaFoldDB" id="A0AAV4AAZ1"/>
<evidence type="ECO:0000313" key="3">
    <source>
        <dbReference type="Proteomes" id="UP000735302"/>
    </source>
</evidence>
<keyword evidence="1" id="KW-0812">Transmembrane</keyword>
<accession>A0AAV4AAZ1</accession>
<evidence type="ECO:0000256" key="1">
    <source>
        <dbReference type="SAM" id="Phobius"/>
    </source>
</evidence>
<evidence type="ECO:0000313" key="2">
    <source>
        <dbReference type="EMBL" id="GFO05350.1"/>
    </source>
</evidence>
<gene>
    <name evidence="2" type="ORF">PoB_003185500</name>
</gene>
<reference evidence="2 3" key="1">
    <citation type="journal article" date="2021" name="Elife">
        <title>Chloroplast acquisition without the gene transfer in kleptoplastic sea slugs, Plakobranchus ocellatus.</title>
        <authorList>
            <person name="Maeda T."/>
            <person name="Takahashi S."/>
            <person name="Yoshida T."/>
            <person name="Shimamura S."/>
            <person name="Takaki Y."/>
            <person name="Nagai Y."/>
            <person name="Toyoda A."/>
            <person name="Suzuki Y."/>
            <person name="Arimoto A."/>
            <person name="Ishii H."/>
            <person name="Satoh N."/>
            <person name="Nishiyama T."/>
            <person name="Hasebe M."/>
            <person name="Maruyama T."/>
            <person name="Minagawa J."/>
            <person name="Obokata J."/>
            <person name="Shigenobu S."/>
        </authorList>
    </citation>
    <scope>NUCLEOTIDE SEQUENCE [LARGE SCALE GENOMIC DNA]</scope>
</reference>
<keyword evidence="3" id="KW-1185">Reference proteome</keyword>
<name>A0AAV4AAZ1_9GAST</name>
<keyword evidence="1" id="KW-0472">Membrane</keyword>
<protein>
    <submittedName>
        <fullName evidence="2">Uncharacterized protein</fullName>
    </submittedName>
</protein>
<organism evidence="2 3">
    <name type="scientific">Plakobranchus ocellatus</name>
    <dbReference type="NCBI Taxonomy" id="259542"/>
    <lineage>
        <taxon>Eukaryota</taxon>
        <taxon>Metazoa</taxon>
        <taxon>Spiralia</taxon>
        <taxon>Lophotrochozoa</taxon>
        <taxon>Mollusca</taxon>
        <taxon>Gastropoda</taxon>
        <taxon>Heterobranchia</taxon>
        <taxon>Euthyneura</taxon>
        <taxon>Panpulmonata</taxon>
        <taxon>Sacoglossa</taxon>
        <taxon>Placobranchoidea</taxon>
        <taxon>Plakobranchidae</taxon>
        <taxon>Plakobranchus</taxon>
    </lineage>
</organism>
<proteinExistence type="predicted"/>
<dbReference type="EMBL" id="BLXT01003748">
    <property type="protein sequence ID" value="GFO05350.1"/>
    <property type="molecule type" value="Genomic_DNA"/>
</dbReference>
<sequence length="108" mass="12110">MTESIKCGHFYRRAYFLSRATGKQRGQFPTATVKPIWWHLGNMMMLCLKAALLCSCILARRHSTPCSHNILHYNASIPDRDEALAGKIRTATAIRSEESSGLDSVRSV</sequence>
<comment type="caution">
    <text evidence="2">The sequence shown here is derived from an EMBL/GenBank/DDBJ whole genome shotgun (WGS) entry which is preliminary data.</text>
</comment>
<dbReference type="Proteomes" id="UP000735302">
    <property type="component" value="Unassembled WGS sequence"/>
</dbReference>